<dbReference type="RefSeq" id="XP_067080209.1">
    <property type="nucleotide sequence ID" value="XM_067224108.1"/>
</dbReference>
<evidence type="ECO:0000313" key="12">
    <source>
        <dbReference type="Proteomes" id="UP000195570"/>
    </source>
</evidence>
<reference evidence="11" key="1">
    <citation type="submission" date="2016-09" db="EMBL/GenBank/DDBJ databases">
        <authorList>
            <person name="Hebert L."/>
            <person name="Moumen B."/>
        </authorList>
    </citation>
    <scope>NUCLEOTIDE SEQUENCE [LARGE SCALE GENOMIC DNA]</scope>
    <source>
        <strain evidence="11">OVI</strain>
    </source>
</reference>
<feature type="region of interest" description="Disordered" evidence="10">
    <location>
        <begin position="375"/>
        <end position="412"/>
    </location>
</feature>
<feature type="coiled-coil region" evidence="9">
    <location>
        <begin position="757"/>
        <end position="784"/>
    </location>
</feature>
<evidence type="ECO:0000313" key="11">
    <source>
        <dbReference type="EMBL" id="SCU69197.1"/>
    </source>
</evidence>
<organism evidence="11 12">
    <name type="scientific">Trypanosoma equiperdum</name>
    <dbReference type="NCBI Taxonomy" id="5694"/>
    <lineage>
        <taxon>Eukaryota</taxon>
        <taxon>Discoba</taxon>
        <taxon>Euglenozoa</taxon>
        <taxon>Kinetoplastea</taxon>
        <taxon>Metakinetoplastina</taxon>
        <taxon>Trypanosomatida</taxon>
        <taxon>Trypanosomatidae</taxon>
        <taxon>Trypanosoma</taxon>
    </lineage>
</organism>
<keyword evidence="8" id="KW-0206">Cytoskeleton</keyword>
<evidence type="ECO:0000256" key="9">
    <source>
        <dbReference type="SAM" id="Coils"/>
    </source>
</evidence>
<feature type="region of interest" description="Disordered" evidence="10">
    <location>
        <begin position="653"/>
        <end position="689"/>
    </location>
</feature>
<keyword evidence="4" id="KW-0963">Cytoplasm</keyword>
<dbReference type="AlphaFoldDB" id="A0A1G4IBA0"/>
<dbReference type="GeneID" id="92374694"/>
<accession>A0A1G4IBA0</accession>
<keyword evidence="5" id="KW-0493">Microtubule</keyword>
<keyword evidence="12" id="KW-1185">Reference proteome</keyword>
<sequence>MELVGRVGKHRWTSIGNFALQPSHLRHRDEVLGACNLLKLLRHWWRRVSRRRQVQDENVRTGVKQRMIGWMPTARLCLSLHNTGFCSLREPKGFCFGGTYRTFHPQSVSHTGTLLRFRTEELLPWLIIYKQLFRRRPSLTAFSINFSRRLFVTTVFSVLVQCLTSISKPFVYNVRQCFSAFQIVSKMADHSVKEISERFVQDEGQDGDQCTTSPGERYSTNPMAPLTVWREVEKGATRAEQGQCAHRNKEGTTCFATAGKGGVSSSWSKHSEEILMDTVVDANQPLETVVEAPNRVESTRAQGDSIHCTDAQSKCSVIREALLSGEPVTRAELEEIQKEIAMQERVVRALDEDNEKLHTEKKALLLKVRELTSALSGRGAHTPVSDGQPNSKQTLRSGDLTTRMETRQGTHHSTDELLMETNQQRMRVRELELELELLRRERGDLNIHRSSVDMKRLEELELENRNLRVDLKRRETEHEEVVKEMARKIAWYVNNQEFNDSQQQLLKEQQDTIRCLRAKLRGSGKAEDISKGTKAKEDTRVQHLTRRIIELEETLGQKHPNSIAQLIRSCQPPVQDTKIFKQLNHRIKELEDALVEKDRCAEAAVTRLRVEVDRMRMQYQEKIEKLEEQLKFKLLQAQSRRVHDLEKQLTEAKQSLRDKEQVNPPSSVVGANNLTSGRYPRGNGNEQCVTQGATKDTVLSEAPAASGPPKETSIALLRENGAPEPQLSQLEREPKAGIALTSPSYDAFIIPPPMQVISTMQAQIASLTSQLEVAKRLLEESQQSLGEAHARLDERLRSARREYQAQLQCIQQSYRDDIEHIKDSHKKELMSITELKQVCEGNSWICKDISRLPLNRSRIQAFLQSVSERLSYLEKRQAQKEKEALHRIEEIRRVADFEIVLTKRKAEMIVEEKNQQIQGFRLQLDHLLETLALLRGDE</sequence>
<feature type="compositionally biased region" description="Polar residues" evidence="10">
    <location>
        <begin position="663"/>
        <end position="676"/>
    </location>
</feature>
<comment type="similarity">
    <text evidence="2">Belongs to the CEP162 family.</text>
</comment>
<evidence type="ECO:0000256" key="2">
    <source>
        <dbReference type="ARBA" id="ARBA00009485"/>
    </source>
</evidence>
<evidence type="ECO:0000256" key="8">
    <source>
        <dbReference type="ARBA" id="ARBA00023212"/>
    </source>
</evidence>
<keyword evidence="6" id="KW-0970">Cilium biogenesis/degradation</keyword>
<feature type="coiled-coil region" evidence="9">
    <location>
        <begin position="421"/>
        <end position="554"/>
    </location>
</feature>
<evidence type="ECO:0000256" key="3">
    <source>
        <dbReference type="ARBA" id="ARBA00021406"/>
    </source>
</evidence>
<dbReference type="VEuPathDB" id="TriTrypDB:TEOVI_000075400"/>
<gene>
    <name evidence="11" type="ORF">TEOVI_000075400</name>
</gene>
<dbReference type="GO" id="GO:0005814">
    <property type="term" value="C:centriole"/>
    <property type="evidence" value="ECO:0007669"/>
    <property type="project" value="UniProtKB-SubCell"/>
</dbReference>
<evidence type="ECO:0000256" key="1">
    <source>
        <dbReference type="ARBA" id="ARBA00004114"/>
    </source>
</evidence>
<comment type="caution">
    <text evidence="11">The sequence shown here is derived from an EMBL/GenBank/DDBJ whole genome shotgun (WGS) entry which is preliminary data.</text>
</comment>
<evidence type="ECO:0000256" key="7">
    <source>
        <dbReference type="ARBA" id="ARBA00023054"/>
    </source>
</evidence>
<evidence type="ECO:0000256" key="4">
    <source>
        <dbReference type="ARBA" id="ARBA00022490"/>
    </source>
</evidence>
<dbReference type="Proteomes" id="UP000195570">
    <property type="component" value="Unassembled WGS sequence"/>
</dbReference>
<comment type="subcellular location">
    <subcellularLocation>
        <location evidence="1">Cytoplasm</location>
        <location evidence="1">Cytoskeleton</location>
        <location evidence="1">Microtubule organizing center</location>
        <location evidence="1">Centrosome</location>
        <location evidence="1">Centriole</location>
    </subcellularLocation>
</comment>
<dbReference type="EMBL" id="CZPT02001174">
    <property type="protein sequence ID" value="SCU69197.1"/>
    <property type="molecule type" value="Genomic_DNA"/>
</dbReference>
<evidence type="ECO:0000256" key="10">
    <source>
        <dbReference type="SAM" id="MobiDB-lite"/>
    </source>
</evidence>
<keyword evidence="7 9" id="KW-0175">Coiled coil</keyword>
<feature type="compositionally biased region" description="Basic and acidic residues" evidence="10">
    <location>
        <begin position="402"/>
        <end position="412"/>
    </location>
</feature>
<dbReference type="InterPro" id="IPR038774">
    <property type="entry name" value="CEP162-like"/>
</dbReference>
<name>A0A1G4IBA0_TRYEQ</name>
<evidence type="ECO:0000256" key="6">
    <source>
        <dbReference type="ARBA" id="ARBA00022794"/>
    </source>
</evidence>
<feature type="compositionally biased region" description="Polar residues" evidence="10">
    <location>
        <begin position="385"/>
        <end position="400"/>
    </location>
</feature>
<feature type="coiled-coil region" evidence="9">
    <location>
        <begin position="333"/>
        <end position="367"/>
    </location>
</feature>
<evidence type="ECO:0000256" key="5">
    <source>
        <dbReference type="ARBA" id="ARBA00022701"/>
    </source>
</evidence>
<dbReference type="PANTHER" id="PTHR34031:SF1">
    <property type="entry name" value="CENTROSOMAL PROTEIN OF 162 KDA"/>
    <property type="match status" value="1"/>
</dbReference>
<proteinExistence type="inferred from homology"/>
<protein>
    <recommendedName>
        <fullName evidence="3">Centrosomal protein of 162 kDa</fullName>
    </recommendedName>
</protein>
<dbReference type="PANTHER" id="PTHR34031">
    <property type="entry name" value="CENTROSOMAL PROTEIN OF 162 KDA"/>
    <property type="match status" value="1"/>
</dbReference>
<dbReference type="GO" id="GO:0060271">
    <property type="term" value="P:cilium assembly"/>
    <property type="evidence" value="ECO:0007669"/>
    <property type="project" value="TreeGrafter"/>
</dbReference>
<dbReference type="GO" id="GO:0005879">
    <property type="term" value="C:axonemal microtubule"/>
    <property type="evidence" value="ECO:0007669"/>
    <property type="project" value="TreeGrafter"/>
</dbReference>